<sequence>MEAPIIKSLRIIAGSRRRLRRSKNVQRRRVEKIIIHYKYQPHLPISQNDIALIKLRSKLHIDNRYRGIAELGLNSNLNVGETCIAAGWGRMYHRGPQPNHILYVEKTVYQVPYVGNTIFTLPSSVYVKQICNGDSGGPLFCRDKLYGVTWAGDEACVHASSFTSVPHHRDWIELYIFPSSSNSRKTIQNCIYSVLNTVS</sequence>
<accession>A0A1B0FBJ3</accession>
<proteinExistence type="inferred from homology"/>
<comment type="similarity">
    <text evidence="2">Belongs to the peptidase S1 family. CLIP subfamily.</text>
</comment>
<organism evidence="4 5">
    <name type="scientific">Glossina morsitans morsitans</name>
    <name type="common">Savannah tsetse fly</name>
    <dbReference type="NCBI Taxonomy" id="37546"/>
    <lineage>
        <taxon>Eukaryota</taxon>
        <taxon>Metazoa</taxon>
        <taxon>Ecdysozoa</taxon>
        <taxon>Arthropoda</taxon>
        <taxon>Hexapoda</taxon>
        <taxon>Insecta</taxon>
        <taxon>Pterygota</taxon>
        <taxon>Neoptera</taxon>
        <taxon>Endopterygota</taxon>
        <taxon>Diptera</taxon>
        <taxon>Brachycera</taxon>
        <taxon>Muscomorpha</taxon>
        <taxon>Hippoboscoidea</taxon>
        <taxon>Glossinidae</taxon>
        <taxon>Glossina</taxon>
    </lineage>
</organism>
<dbReference type="PRINTS" id="PR00722">
    <property type="entry name" value="CHYMOTRYPSIN"/>
</dbReference>
<dbReference type="PROSITE" id="PS50240">
    <property type="entry name" value="TRYPSIN_DOM"/>
    <property type="match status" value="1"/>
</dbReference>
<reference evidence="4" key="1">
    <citation type="submission" date="2020-05" db="UniProtKB">
        <authorList>
            <consortium name="EnsemblMetazoa"/>
        </authorList>
    </citation>
    <scope>IDENTIFICATION</scope>
    <source>
        <strain evidence="4">Yale</strain>
    </source>
</reference>
<dbReference type="SMART" id="SM00020">
    <property type="entry name" value="Tryp_SPc"/>
    <property type="match status" value="1"/>
</dbReference>
<name>A0A1B0FBJ3_GLOMM</name>
<evidence type="ECO:0000256" key="1">
    <source>
        <dbReference type="ARBA" id="ARBA00023157"/>
    </source>
</evidence>
<dbReference type="InterPro" id="IPR043504">
    <property type="entry name" value="Peptidase_S1_PA_chymotrypsin"/>
</dbReference>
<dbReference type="Proteomes" id="UP000092444">
    <property type="component" value="Unassembled WGS sequence"/>
</dbReference>
<dbReference type="GO" id="GO:0006508">
    <property type="term" value="P:proteolysis"/>
    <property type="evidence" value="ECO:0007669"/>
    <property type="project" value="InterPro"/>
</dbReference>
<dbReference type="AlphaFoldDB" id="A0A1B0FBJ3"/>
<protein>
    <recommendedName>
        <fullName evidence="3">Peptidase S1 domain-containing protein</fullName>
    </recommendedName>
</protein>
<dbReference type="PhylomeDB" id="A0A1B0FBJ3"/>
<dbReference type="PANTHER" id="PTHR24256">
    <property type="entry name" value="TRYPTASE-RELATED"/>
    <property type="match status" value="1"/>
</dbReference>
<keyword evidence="1" id="KW-1015">Disulfide bond</keyword>
<dbReference type="STRING" id="37546.A0A1B0FBJ3"/>
<dbReference type="InterPro" id="IPR001314">
    <property type="entry name" value="Peptidase_S1A"/>
</dbReference>
<evidence type="ECO:0000313" key="4">
    <source>
        <dbReference type="EnsemblMetazoa" id="GMOY000914-PA"/>
    </source>
</evidence>
<dbReference type="InterPro" id="IPR009003">
    <property type="entry name" value="Peptidase_S1_PA"/>
</dbReference>
<evidence type="ECO:0000256" key="2">
    <source>
        <dbReference type="ARBA" id="ARBA00024195"/>
    </source>
</evidence>
<dbReference type="GO" id="GO:0004252">
    <property type="term" value="F:serine-type endopeptidase activity"/>
    <property type="evidence" value="ECO:0007669"/>
    <property type="project" value="InterPro"/>
</dbReference>
<dbReference type="SUPFAM" id="SSF50494">
    <property type="entry name" value="Trypsin-like serine proteases"/>
    <property type="match status" value="1"/>
</dbReference>
<keyword evidence="5" id="KW-1185">Reference proteome</keyword>
<feature type="domain" description="Peptidase S1" evidence="3">
    <location>
        <begin position="1"/>
        <end position="177"/>
    </location>
</feature>
<dbReference type="InterPro" id="IPR051487">
    <property type="entry name" value="Ser/Thr_Proteases_Immune/Dev"/>
</dbReference>
<dbReference type="EnsemblMetazoa" id="GMOY000914-RA">
    <property type="protein sequence ID" value="GMOY000914-PA"/>
    <property type="gene ID" value="GMOY000914"/>
</dbReference>
<dbReference type="EMBL" id="CCAG010020036">
    <property type="status" value="NOT_ANNOTATED_CDS"/>
    <property type="molecule type" value="Genomic_DNA"/>
</dbReference>
<dbReference type="Gene3D" id="2.40.10.10">
    <property type="entry name" value="Trypsin-like serine proteases"/>
    <property type="match status" value="1"/>
</dbReference>
<evidence type="ECO:0000259" key="3">
    <source>
        <dbReference type="PROSITE" id="PS50240"/>
    </source>
</evidence>
<dbReference type="InterPro" id="IPR001254">
    <property type="entry name" value="Trypsin_dom"/>
</dbReference>
<evidence type="ECO:0000313" key="5">
    <source>
        <dbReference type="Proteomes" id="UP000092444"/>
    </source>
</evidence>
<dbReference type="Pfam" id="PF00089">
    <property type="entry name" value="Trypsin"/>
    <property type="match status" value="1"/>
</dbReference>